<evidence type="ECO:0000256" key="1">
    <source>
        <dbReference type="SAM" id="Phobius"/>
    </source>
</evidence>
<feature type="transmembrane region" description="Helical" evidence="1">
    <location>
        <begin position="6"/>
        <end position="29"/>
    </location>
</feature>
<keyword evidence="3" id="KW-1185">Reference proteome</keyword>
<accession>A0ABD1F394</accession>
<comment type="caution">
    <text evidence="2">The sequence shown here is derived from an EMBL/GenBank/DDBJ whole genome shotgun (WGS) entry which is preliminary data.</text>
</comment>
<keyword evidence="1" id="KW-1133">Transmembrane helix</keyword>
<gene>
    <name evidence="2" type="ORF">ABEB36_004243</name>
</gene>
<proteinExistence type="predicted"/>
<keyword evidence="1" id="KW-0812">Transmembrane</keyword>
<evidence type="ECO:0000313" key="2">
    <source>
        <dbReference type="EMBL" id="KAL1509527.1"/>
    </source>
</evidence>
<feature type="transmembrane region" description="Helical" evidence="1">
    <location>
        <begin position="121"/>
        <end position="143"/>
    </location>
</feature>
<sequence>MLLHIVGVFGIYYEFVGAITFSVLVMLGVDGKLVDMLRILQDLHNKKIISLRSIKELKGLFITIFENHQLINDYFWVKLLISYGSFFGRFLCGLLMMANTWKPKVDSFKTKPVDNWDDINGWVMLIFLGFVSSTSVVIITMICKQVSQTVTKVIISSYLLQSNIHFKSYEYKELKALKHFISENQLSFTAAGFFDIHPSILLMFICASNRLLVPLFFVLKNSVITSTTTTTMDLSQINSVCRVTPQKPVRSLQELTLEVPEEILSAKRVSGKFGPQILLELKESIVFLPQRVTDTITPYVDALKGYRIVFHGTRQFNNHYYQHQQADFEFLEPLEIDNIFKQKL</sequence>
<dbReference type="EMBL" id="JBDJPC010000003">
    <property type="protein sequence ID" value="KAL1509527.1"/>
    <property type="molecule type" value="Genomic_DNA"/>
</dbReference>
<evidence type="ECO:0000313" key="3">
    <source>
        <dbReference type="Proteomes" id="UP001566132"/>
    </source>
</evidence>
<reference evidence="2 3" key="1">
    <citation type="submission" date="2024-05" db="EMBL/GenBank/DDBJ databases">
        <title>Genetic variation in Jamaican populations of the coffee berry borer (Hypothenemus hampei).</title>
        <authorList>
            <person name="Errbii M."/>
            <person name="Myrie A."/>
        </authorList>
    </citation>
    <scope>NUCLEOTIDE SEQUENCE [LARGE SCALE GENOMIC DNA]</scope>
    <source>
        <strain evidence="2">JA-Hopewell-2020-01-JO</strain>
        <tissue evidence="2">Whole body</tissue>
    </source>
</reference>
<keyword evidence="1" id="KW-0472">Membrane</keyword>
<dbReference type="AlphaFoldDB" id="A0ABD1F394"/>
<dbReference type="Proteomes" id="UP001566132">
    <property type="component" value="Unassembled WGS sequence"/>
</dbReference>
<name>A0ABD1F394_HYPHA</name>
<protein>
    <submittedName>
        <fullName evidence="2">Uncharacterized protein</fullName>
    </submittedName>
</protein>
<organism evidence="2 3">
    <name type="scientific">Hypothenemus hampei</name>
    <name type="common">Coffee berry borer</name>
    <dbReference type="NCBI Taxonomy" id="57062"/>
    <lineage>
        <taxon>Eukaryota</taxon>
        <taxon>Metazoa</taxon>
        <taxon>Ecdysozoa</taxon>
        <taxon>Arthropoda</taxon>
        <taxon>Hexapoda</taxon>
        <taxon>Insecta</taxon>
        <taxon>Pterygota</taxon>
        <taxon>Neoptera</taxon>
        <taxon>Endopterygota</taxon>
        <taxon>Coleoptera</taxon>
        <taxon>Polyphaga</taxon>
        <taxon>Cucujiformia</taxon>
        <taxon>Curculionidae</taxon>
        <taxon>Scolytinae</taxon>
        <taxon>Hypothenemus</taxon>
    </lineage>
</organism>
<feature type="transmembrane region" description="Helical" evidence="1">
    <location>
        <begin position="80"/>
        <end position="101"/>
    </location>
</feature>